<reference evidence="11" key="1">
    <citation type="submission" date="2025-08" db="UniProtKB">
        <authorList>
            <consortium name="Ensembl"/>
        </authorList>
    </citation>
    <scope>IDENTIFICATION</scope>
</reference>
<dbReference type="PANTHER" id="PTHR32178">
    <property type="entry name" value="FAM187"/>
    <property type="match status" value="1"/>
</dbReference>
<evidence type="ECO:0000256" key="4">
    <source>
        <dbReference type="ARBA" id="ARBA00022729"/>
    </source>
</evidence>
<keyword evidence="12" id="KW-1185">Reference proteome</keyword>
<dbReference type="GO" id="GO:0016020">
    <property type="term" value="C:membrane"/>
    <property type="evidence" value="ECO:0007669"/>
    <property type="project" value="UniProtKB-SubCell"/>
</dbReference>
<keyword evidence="3 8" id="KW-0812">Transmembrane</keyword>
<dbReference type="AlphaFoldDB" id="A0A8C9ALH8"/>
<gene>
    <name evidence="11" type="primary">FAM187B</name>
</gene>
<keyword evidence="6 8" id="KW-0472">Membrane</keyword>
<evidence type="ECO:0000259" key="10">
    <source>
        <dbReference type="PROSITE" id="PS50835"/>
    </source>
</evidence>
<sequence length="367" mass="41297">MLTPLGLLLSFAVPVLGVYVSVSCPRGKQCQRALLSGNDILLHCDSPGAHWHYYLAHGTRPSNLSSVSNTEITPEGSLLLREPLHSQTGVYCCLNRNGTQVAQYEIDFQDVTRLHVTHKDLGQQPLQNETLFLGGKELIFTRWEPWQDCNRCEEPGERKRLGYCYIEEPLEEPTPCWLYLGEVKLWSSRLRPEMQVEACTAQCADGEPLGVGYITFDNFQLNQESESVWLSCPLGSIYRPVIWEADETPLTWQRQLSGKAINTQLDLATGGRQLQIFQPAVYRCFVQQELMAQFNPRPSPEALQAQKEWDEAQLQEAGGASRRKAGSVLTGLKLVLLAGTVLALAGLLLRFCRPSRGRRRDWVVLVK</sequence>
<dbReference type="Ensembl" id="ENSPSMT00000040543.1">
    <property type="protein sequence ID" value="ENSPSMP00000035164.1"/>
    <property type="gene ID" value="ENSPSMG00000024248.1"/>
</dbReference>
<accession>A0A8C9ALH8</accession>
<evidence type="ECO:0000256" key="6">
    <source>
        <dbReference type="ARBA" id="ARBA00023136"/>
    </source>
</evidence>
<name>A0A8C9ALH8_PROSS</name>
<dbReference type="InterPro" id="IPR007110">
    <property type="entry name" value="Ig-like_dom"/>
</dbReference>
<dbReference type="PROSITE" id="PS50835">
    <property type="entry name" value="IG_LIKE"/>
    <property type="match status" value="1"/>
</dbReference>
<dbReference type="PANTHER" id="PTHR32178:SF8">
    <property type="entry name" value="PROTEIN FAM187B"/>
    <property type="match status" value="1"/>
</dbReference>
<dbReference type="SUPFAM" id="SSF48726">
    <property type="entry name" value="Immunoglobulin"/>
    <property type="match status" value="1"/>
</dbReference>
<reference evidence="11" key="2">
    <citation type="submission" date="2025-09" db="UniProtKB">
        <authorList>
            <consortium name="Ensembl"/>
        </authorList>
    </citation>
    <scope>IDENTIFICATION</scope>
</reference>
<proteinExistence type="inferred from homology"/>
<keyword evidence="4 9" id="KW-0732">Signal</keyword>
<dbReference type="GeneTree" id="ENSGT00530000063991"/>
<keyword evidence="7" id="KW-0325">Glycoprotein</keyword>
<evidence type="ECO:0000256" key="1">
    <source>
        <dbReference type="ARBA" id="ARBA00004479"/>
    </source>
</evidence>
<evidence type="ECO:0000256" key="8">
    <source>
        <dbReference type="SAM" id="Phobius"/>
    </source>
</evidence>
<evidence type="ECO:0000313" key="11">
    <source>
        <dbReference type="Ensembl" id="ENSPSMP00000035164.1"/>
    </source>
</evidence>
<organism evidence="11 12">
    <name type="scientific">Prolemur simus</name>
    <name type="common">Greater bamboo lemur</name>
    <name type="synonym">Hapalemur simus</name>
    <dbReference type="NCBI Taxonomy" id="1328070"/>
    <lineage>
        <taxon>Eukaryota</taxon>
        <taxon>Metazoa</taxon>
        <taxon>Chordata</taxon>
        <taxon>Craniata</taxon>
        <taxon>Vertebrata</taxon>
        <taxon>Euteleostomi</taxon>
        <taxon>Mammalia</taxon>
        <taxon>Eutheria</taxon>
        <taxon>Euarchontoglires</taxon>
        <taxon>Primates</taxon>
        <taxon>Strepsirrhini</taxon>
        <taxon>Lemuriformes</taxon>
        <taxon>Lemuridae</taxon>
        <taxon>Prolemur</taxon>
    </lineage>
</organism>
<dbReference type="InterPro" id="IPR039311">
    <property type="entry name" value="FAM187A/B"/>
</dbReference>
<comment type="similarity">
    <text evidence="2">Belongs to the FAM187 family.</text>
</comment>
<feature type="domain" description="Ig-like" evidence="10">
    <location>
        <begin position="192"/>
        <end position="295"/>
    </location>
</feature>
<dbReference type="Proteomes" id="UP000694414">
    <property type="component" value="Unplaced"/>
</dbReference>
<evidence type="ECO:0000313" key="12">
    <source>
        <dbReference type="Proteomes" id="UP000694414"/>
    </source>
</evidence>
<feature type="transmembrane region" description="Helical" evidence="8">
    <location>
        <begin position="331"/>
        <end position="352"/>
    </location>
</feature>
<dbReference type="InterPro" id="IPR036179">
    <property type="entry name" value="Ig-like_dom_sf"/>
</dbReference>
<evidence type="ECO:0000256" key="9">
    <source>
        <dbReference type="SAM" id="SignalP"/>
    </source>
</evidence>
<comment type="subcellular location">
    <subcellularLocation>
        <location evidence="1">Membrane</location>
        <topology evidence="1">Single-pass type I membrane protein</topology>
    </subcellularLocation>
</comment>
<feature type="signal peptide" evidence="9">
    <location>
        <begin position="1"/>
        <end position="17"/>
    </location>
</feature>
<evidence type="ECO:0000256" key="5">
    <source>
        <dbReference type="ARBA" id="ARBA00022989"/>
    </source>
</evidence>
<feature type="chain" id="PRO_5034945026" evidence="9">
    <location>
        <begin position="18"/>
        <end position="367"/>
    </location>
</feature>
<evidence type="ECO:0000256" key="2">
    <source>
        <dbReference type="ARBA" id="ARBA00008727"/>
    </source>
</evidence>
<protein>
    <submittedName>
        <fullName evidence="11">Family with sequence similarity 187 member B</fullName>
    </submittedName>
</protein>
<keyword evidence="5 8" id="KW-1133">Transmembrane helix</keyword>
<evidence type="ECO:0000256" key="3">
    <source>
        <dbReference type="ARBA" id="ARBA00022692"/>
    </source>
</evidence>
<evidence type="ECO:0000256" key="7">
    <source>
        <dbReference type="ARBA" id="ARBA00023180"/>
    </source>
</evidence>